<comment type="caution">
    <text evidence="8">The sequence shown here is derived from an EMBL/GenBank/DDBJ whole genome shotgun (WGS) entry which is preliminary data.</text>
</comment>
<comment type="catalytic activity">
    <reaction evidence="7">
        <text>L-cysteinyl-[prolipoprotein] + a 1,2-diacyl-sn-glycero-3-phospho-(1'-sn-glycerol) = an S-1,2-diacyl-sn-glyceryl-L-cysteinyl-[prolipoprotein] + sn-glycerol 1-phosphate + H(+)</text>
        <dbReference type="Rhea" id="RHEA:56712"/>
        <dbReference type="Rhea" id="RHEA-COMP:14679"/>
        <dbReference type="Rhea" id="RHEA-COMP:14680"/>
        <dbReference type="ChEBI" id="CHEBI:15378"/>
        <dbReference type="ChEBI" id="CHEBI:29950"/>
        <dbReference type="ChEBI" id="CHEBI:57685"/>
        <dbReference type="ChEBI" id="CHEBI:64716"/>
        <dbReference type="ChEBI" id="CHEBI:140658"/>
        <dbReference type="EC" id="2.5.1.145"/>
    </reaction>
</comment>
<gene>
    <name evidence="7 8" type="primary">lgt</name>
    <name evidence="8" type="ORF">VSX56_10850</name>
</gene>
<evidence type="ECO:0000256" key="4">
    <source>
        <dbReference type="ARBA" id="ARBA00022692"/>
    </source>
</evidence>
<comment type="similarity">
    <text evidence="1 7">Belongs to the Lgt family.</text>
</comment>
<keyword evidence="5 7" id="KW-1133">Transmembrane helix</keyword>
<evidence type="ECO:0000256" key="2">
    <source>
        <dbReference type="ARBA" id="ARBA00022475"/>
    </source>
</evidence>
<feature type="transmembrane region" description="Helical" evidence="7">
    <location>
        <begin position="107"/>
        <end position="124"/>
    </location>
</feature>
<dbReference type="PANTHER" id="PTHR30589">
    <property type="entry name" value="PROLIPOPROTEIN DIACYLGLYCERYL TRANSFERASE"/>
    <property type="match status" value="1"/>
</dbReference>
<reference evidence="8 9" key="1">
    <citation type="submission" date="2024-06" db="EMBL/GenBank/DDBJ databases">
        <title>Thioclava kandeliae sp. nov. from a rhizosphere soil sample of Kandelia candel in a mangrove.</title>
        <authorList>
            <person name="Mu T."/>
        </authorList>
    </citation>
    <scope>NUCLEOTIDE SEQUENCE [LARGE SCALE GENOMIC DNA]</scope>
    <source>
        <strain evidence="8 9">CPCC 100088</strain>
    </source>
</reference>
<keyword evidence="3 7" id="KW-0808">Transferase</keyword>
<comment type="subcellular location">
    <subcellularLocation>
        <location evidence="7">Cell membrane</location>
        <topology evidence="7">Multi-pass membrane protein</topology>
    </subcellularLocation>
</comment>
<keyword evidence="2 7" id="KW-1003">Cell membrane</keyword>
<feature type="transmembrane region" description="Helical" evidence="7">
    <location>
        <begin position="25"/>
        <end position="46"/>
    </location>
</feature>
<organism evidence="8 9">
    <name type="scientific">Thioclava kandeliae</name>
    <dbReference type="NCBI Taxonomy" id="3070818"/>
    <lineage>
        <taxon>Bacteria</taxon>
        <taxon>Pseudomonadati</taxon>
        <taxon>Pseudomonadota</taxon>
        <taxon>Alphaproteobacteria</taxon>
        <taxon>Rhodobacterales</taxon>
        <taxon>Paracoccaceae</taxon>
        <taxon>Thioclava</taxon>
    </lineage>
</organism>
<dbReference type="NCBIfam" id="TIGR00544">
    <property type="entry name" value="lgt"/>
    <property type="match status" value="1"/>
</dbReference>
<evidence type="ECO:0000256" key="1">
    <source>
        <dbReference type="ARBA" id="ARBA00007150"/>
    </source>
</evidence>
<feature type="transmembrane region" description="Helical" evidence="7">
    <location>
        <begin position="67"/>
        <end position="87"/>
    </location>
</feature>
<evidence type="ECO:0000256" key="3">
    <source>
        <dbReference type="ARBA" id="ARBA00022679"/>
    </source>
</evidence>
<comment type="pathway">
    <text evidence="7">Protein modification; lipoprotein biosynthesis (diacylglyceryl transfer).</text>
</comment>
<feature type="transmembrane region" description="Helical" evidence="7">
    <location>
        <begin position="131"/>
        <end position="152"/>
    </location>
</feature>
<dbReference type="Pfam" id="PF01790">
    <property type="entry name" value="LGT"/>
    <property type="match status" value="1"/>
</dbReference>
<dbReference type="HAMAP" id="MF_01147">
    <property type="entry name" value="Lgt"/>
    <property type="match status" value="1"/>
</dbReference>
<proteinExistence type="inferred from homology"/>
<dbReference type="RefSeq" id="WP_339113181.1">
    <property type="nucleotide sequence ID" value="NZ_JAYWLC010000007.1"/>
</dbReference>
<evidence type="ECO:0000313" key="8">
    <source>
        <dbReference type="EMBL" id="MER5172273.1"/>
    </source>
</evidence>
<evidence type="ECO:0000256" key="7">
    <source>
        <dbReference type="HAMAP-Rule" id="MF_01147"/>
    </source>
</evidence>
<protein>
    <recommendedName>
        <fullName evidence="7">Phosphatidylglycerol--prolipoprotein diacylglyceryl transferase</fullName>
        <ecNumber evidence="7">2.5.1.145</ecNumber>
    </recommendedName>
</protein>
<keyword evidence="6 7" id="KW-0472">Membrane</keyword>
<accession>A0ABV1SH96</accession>
<dbReference type="InterPro" id="IPR001640">
    <property type="entry name" value="Lgt"/>
</dbReference>
<feature type="transmembrane region" description="Helical" evidence="7">
    <location>
        <begin position="268"/>
        <end position="289"/>
    </location>
</feature>
<evidence type="ECO:0000313" key="9">
    <source>
        <dbReference type="Proteomes" id="UP001438953"/>
    </source>
</evidence>
<feature type="transmembrane region" description="Helical" evidence="7">
    <location>
        <begin position="228"/>
        <end position="248"/>
    </location>
</feature>
<feature type="transmembrane region" description="Helical" evidence="7">
    <location>
        <begin position="198"/>
        <end position="216"/>
    </location>
</feature>
<feature type="binding site" evidence="7">
    <location>
        <position position="150"/>
    </location>
    <ligand>
        <name>a 1,2-diacyl-sn-glycero-3-phospho-(1'-sn-glycerol)</name>
        <dbReference type="ChEBI" id="CHEBI:64716"/>
    </ligand>
</feature>
<evidence type="ECO:0000256" key="6">
    <source>
        <dbReference type="ARBA" id="ARBA00023136"/>
    </source>
</evidence>
<dbReference type="GO" id="GO:0008961">
    <property type="term" value="F:phosphatidylglycerol-prolipoprotein diacylglyceryl transferase activity"/>
    <property type="evidence" value="ECO:0007669"/>
    <property type="project" value="UniProtKB-EC"/>
</dbReference>
<dbReference type="Proteomes" id="UP001438953">
    <property type="component" value="Unassembled WGS sequence"/>
</dbReference>
<keyword evidence="9" id="KW-1185">Reference proteome</keyword>
<name>A0ABV1SH96_9RHOB</name>
<dbReference type="PRINTS" id="PR00173">
    <property type="entry name" value="EDTRNSPORT"/>
</dbReference>
<keyword evidence="4 7" id="KW-0812">Transmembrane</keyword>
<dbReference type="PANTHER" id="PTHR30589:SF0">
    <property type="entry name" value="PHOSPHATIDYLGLYCEROL--PROLIPOPROTEIN DIACYLGLYCERYL TRANSFERASE"/>
    <property type="match status" value="1"/>
</dbReference>
<evidence type="ECO:0000256" key="5">
    <source>
        <dbReference type="ARBA" id="ARBA00022989"/>
    </source>
</evidence>
<sequence>MLPLAIAFPQIDPNAFVIPVLDLPIRWYALAYIAGLLAGWFIIMRLMKAPTLWGGQAPMPAKQVEDLLTWVIVGVILGGRLGFVLFYEPAWYLSHPLEIVMVWKGGMSFHGGFLGTVIAVWFYCRRHNLPVWSVGDAAAVVAPIGLLLGRIANFIKPELWGHPTDVPWGVIFPGEAAQTCLGIAGQVDGMCARHPSQLYEGGLEGIVLGLLLWVLVSRGLLRRPGAAFGIFLMGYGLSRAFVELFRQADPQFVTATNPMGYVVQLGQFGLSMGQVLSLPMIIIGLAILIRALRRPKVGTA</sequence>
<comment type="function">
    <text evidence="7">Catalyzes the transfer of the diacylglyceryl group from phosphatidylglycerol to the sulfhydryl group of the N-terminal cysteine of a prolipoprotein, the first step in the formation of mature lipoproteins.</text>
</comment>
<dbReference type="EC" id="2.5.1.145" evidence="7"/>
<dbReference type="EMBL" id="JAYWLC010000007">
    <property type="protein sequence ID" value="MER5172273.1"/>
    <property type="molecule type" value="Genomic_DNA"/>
</dbReference>